<keyword evidence="7" id="KW-0448">Lipopolysaccharide biosynthesis</keyword>
<dbReference type="GO" id="GO:0022857">
    <property type="term" value="F:transmembrane transporter activity"/>
    <property type="evidence" value="ECO:0007669"/>
    <property type="project" value="InterPro"/>
</dbReference>
<evidence type="ECO:0000256" key="6">
    <source>
        <dbReference type="ARBA" id="ARBA00022692"/>
    </source>
</evidence>
<evidence type="ECO:0000256" key="4">
    <source>
        <dbReference type="ARBA" id="ARBA00022519"/>
    </source>
</evidence>
<evidence type="ECO:0000259" key="12">
    <source>
        <dbReference type="Pfam" id="PF00892"/>
    </source>
</evidence>
<reference evidence="13 14" key="1">
    <citation type="submission" date="2016-10" db="EMBL/GenBank/DDBJ databases">
        <authorList>
            <person name="de Groot N.N."/>
        </authorList>
    </citation>
    <scope>NUCLEOTIDE SEQUENCE [LARGE SCALE GENOMIC DNA]</scope>
    <source>
        <strain evidence="13 14">Nl14</strain>
    </source>
</reference>
<feature type="transmembrane region" description="Helical" evidence="11">
    <location>
        <begin position="41"/>
        <end position="65"/>
    </location>
</feature>
<evidence type="ECO:0000256" key="1">
    <source>
        <dbReference type="ARBA" id="ARBA00004651"/>
    </source>
</evidence>
<dbReference type="Proteomes" id="UP000182649">
    <property type="component" value="Unassembled WGS sequence"/>
</dbReference>
<dbReference type="GO" id="GO:0009245">
    <property type="term" value="P:lipid A biosynthetic process"/>
    <property type="evidence" value="ECO:0007669"/>
    <property type="project" value="UniProtKB-KW"/>
</dbReference>
<feature type="transmembrane region" description="Helical" evidence="11">
    <location>
        <begin position="77"/>
        <end position="96"/>
    </location>
</feature>
<keyword evidence="3" id="KW-0444">Lipid biosynthesis</keyword>
<evidence type="ECO:0000256" key="9">
    <source>
        <dbReference type="ARBA" id="ARBA00023098"/>
    </source>
</evidence>
<dbReference type="GO" id="GO:0005886">
    <property type="term" value="C:plasma membrane"/>
    <property type="evidence" value="ECO:0007669"/>
    <property type="project" value="UniProtKB-SubCell"/>
</dbReference>
<evidence type="ECO:0000256" key="3">
    <source>
        <dbReference type="ARBA" id="ARBA00022516"/>
    </source>
</evidence>
<evidence type="ECO:0000256" key="5">
    <source>
        <dbReference type="ARBA" id="ARBA00022556"/>
    </source>
</evidence>
<evidence type="ECO:0000256" key="7">
    <source>
        <dbReference type="ARBA" id="ARBA00022985"/>
    </source>
</evidence>
<keyword evidence="4" id="KW-0997">Cell inner membrane</keyword>
<keyword evidence="5" id="KW-0441">Lipid A biosynthesis</keyword>
<feature type="domain" description="EamA" evidence="12">
    <location>
        <begin position="51"/>
        <end position="117"/>
    </location>
</feature>
<feature type="transmembrane region" description="Helical" evidence="11">
    <location>
        <begin position="102"/>
        <end position="119"/>
    </location>
</feature>
<dbReference type="PANTHER" id="PTHR30561:SF9">
    <property type="entry name" value="4-AMINO-4-DEOXY-L-ARABINOSE-PHOSPHOUNDECAPRENOL FLIPPASE SUBUNIT ARNF-RELATED"/>
    <property type="match status" value="1"/>
</dbReference>
<organism evidence="13 14">
    <name type="scientific">Nitrosospira multiformis</name>
    <dbReference type="NCBI Taxonomy" id="1231"/>
    <lineage>
        <taxon>Bacteria</taxon>
        <taxon>Pseudomonadati</taxon>
        <taxon>Pseudomonadota</taxon>
        <taxon>Betaproteobacteria</taxon>
        <taxon>Nitrosomonadales</taxon>
        <taxon>Nitrosomonadaceae</taxon>
        <taxon>Nitrosospira</taxon>
    </lineage>
</organism>
<evidence type="ECO:0000256" key="8">
    <source>
        <dbReference type="ARBA" id="ARBA00022989"/>
    </source>
</evidence>
<sequence>MMSYFYIFLTIAFTVYGQIVLKWQVIGAGAFPASPSEKVMFLMRLVLNPWVISGFLAAFLASLTWMAAMTKLELSHGYPFMSLNFVFVIILSNLLFHEAITMPKLVGLGLIILGIVVGSRS</sequence>
<evidence type="ECO:0000313" key="14">
    <source>
        <dbReference type="Proteomes" id="UP000182649"/>
    </source>
</evidence>
<evidence type="ECO:0000256" key="2">
    <source>
        <dbReference type="ARBA" id="ARBA00022475"/>
    </source>
</evidence>
<keyword evidence="10 11" id="KW-0472">Membrane</keyword>
<comment type="subcellular location">
    <subcellularLocation>
        <location evidence="1">Cell membrane</location>
        <topology evidence="1">Multi-pass membrane protein</topology>
    </subcellularLocation>
</comment>
<accession>A0A1I7GCX1</accession>
<name>A0A1I7GCX1_9PROT</name>
<dbReference type="InterPro" id="IPR000390">
    <property type="entry name" value="Small_drug/metabolite_transptr"/>
</dbReference>
<keyword evidence="6 11" id="KW-0812">Transmembrane</keyword>
<protein>
    <submittedName>
        <fullName evidence="13">EamA-like transporter family protein</fullName>
    </submittedName>
</protein>
<keyword evidence="9" id="KW-0443">Lipid metabolism</keyword>
<dbReference type="GO" id="GO:0009103">
    <property type="term" value="P:lipopolysaccharide biosynthetic process"/>
    <property type="evidence" value="ECO:0007669"/>
    <property type="project" value="UniProtKB-KW"/>
</dbReference>
<dbReference type="InterPro" id="IPR037185">
    <property type="entry name" value="EmrE-like"/>
</dbReference>
<evidence type="ECO:0000256" key="10">
    <source>
        <dbReference type="ARBA" id="ARBA00023136"/>
    </source>
</evidence>
<evidence type="ECO:0000256" key="11">
    <source>
        <dbReference type="SAM" id="Phobius"/>
    </source>
</evidence>
<dbReference type="SUPFAM" id="SSF103481">
    <property type="entry name" value="Multidrug resistance efflux transporter EmrE"/>
    <property type="match status" value="1"/>
</dbReference>
<dbReference type="EMBL" id="FPBZ01000004">
    <property type="protein sequence ID" value="SFU46304.1"/>
    <property type="molecule type" value="Genomic_DNA"/>
</dbReference>
<dbReference type="Gene3D" id="1.10.3730.20">
    <property type="match status" value="1"/>
</dbReference>
<proteinExistence type="predicted"/>
<gene>
    <name evidence="13" type="ORF">SAMN05216417_104129</name>
</gene>
<dbReference type="PANTHER" id="PTHR30561">
    <property type="entry name" value="SMR FAMILY PROTON-DEPENDENT DRUG EFFLUX TRANSPORTER SUGE"/>
    <property type="match status" value="1"/>
</dbReference>
<dbReference type="Pfam" id="PF00892">
    <property type="entry name" value="EamA"/>
    <property type="match status" value="1"/>
</dbReference>
<dbReference type="InterPro" id="IPR000620">
    <property type="entry name" value="EamA_dom"/>
</dbReference>
<keyword evidence="8 11" id="KW-1133">Transmembrane helix</keyword>
<dbReference type="RefSeq" id="WP_218155107.1">
    <property type="nucleotide sequence ID" value="NZ_FPBZ01000004.1"/>
</dbReference>
<dbReference type="AlphaFoldDB" id="A0A1I7GCX1"/>
<evidence type="ECO:0000313" key="13">
    <source>
        <dbReference type="EMBL" id="SFU46304.1"/>
    </source>
</evidence>
<keyword evidence="2" id="KW-1003">Cell membrane</keyword>